<dbReference type="Pfam" id="PF25597">
    <property type="entry name" value="SH3_retrovirus"/>
    <property type="match status" value="1"/>
</dbReference>
<dbReference type="InterPro" id="IPR057670">
    <property type="entry name" value="SH3_retrovirus"/>
</dbReference>
<evidence type="ECO:0000259" key="2">
    <source>
        <dbReference type="Pfam" id="PF25597"/>
    </source>
</evidence>
<evidence type="ECO:0000313" key="3">
    <source>
        <dbReference type="EMBL" id="GFA99456.1"/>
    </source>
</evidence>
<protein>
    <recommendedName>
        <fullName evidence="2">Retroviral polymerase SH3-like domain-containing protein</fullName>
    </recommendedName>
</protein>
<reference evidence="3" key="1">
    <citation type="journal article" date="2019" name="Sci. Rep.">
        <title>Draft genome of Tanacetum cinerariifolium, the natural source of mosquito coil.</title>
        <authorList>
            <person name="Yamashiro T."/>
            <person name="Shiraishi A."/>
            <person name="Satake H."/>
            <person name="Nakayama K."/>
        </authorList>
    </citation>
    <scope>NUCLEOTIDE SEQUENCE</scope>
</reference>
<feature type="compositionally biased region" description="Polar residues" evidence="1">
    <location>
        <begin position="103"/>
        <end position="118"/>
    </location>
</feature>
<feature type="domain" description="Retroviral polymerase SH3-like" evidence="2">
    <location>
        <begin position="8"/>
        <end position="55"/>
    </location>
</feature>
<evidence type="ECO:0000256" key="1">
    <source>
        <dbReference type="SAM" id="MobiDB-lite"/>
    </source>
</evidence>
<feature type="non-terminal residue" evidence="3">
    <location>
        <position position="221"/>
    </location>
</feature>
<dbReference type="EMBL" id="BKCJ010529565">
    <property type="protein sequence ID" value="GFA99456.1"/>
    <property type="molecule type" value="Genomic_DNA"/>
</dbReference>
<gene>
    <name evidence="3" type="ORF">Tci_671428</name>
</gene>
<name>A0A699KKH9_TANCI</name>
<comment type="caution">
    <text evidence="3">The sequence shown here is derived from an EMBL/GenBank/DDBJ whole genome shotgun (WGS) entry which is preliminary data.</text>
</comment>
<organism evidence="3">
    <name type="scientific">Tanacetum cinerariifolium</name>
    <name type="common">Dalmatian daisy</name>
    <name type="synonym">Chrysanthemum cinerariifolium</name>
    <dbReference type="NCBI Taxonomy" id="118510"/>
    <lineage>
        <taxon>Eukaryota</taxon>
        <taxon>Viridiplantae</taxon>
        <taxon>Streptophyta</taxon>
        <taxon>Embryophyta</taxon>
        <taxon>Tracheophyta</taxon>
        <taxon>Spermatophyta</taxon>
        <taxon>Magnoliopsida</taxon>
        <taxon>eudicotyledons</taxon>
        <taxon>Gunneridae</taxon>
        <taxon>Pentapetalae</taxon>
        <taxon>asterids</taxon>
        <taxon>campanulids</taxon>
        <taxon>Asterales</taxon>
        <taxon>Asteraceae</taxon>
        <taxon>Asteroideae</taxon>
        <taxon>Anthemideae</taxon>
        <taxon>Anthemidinae</taxon>
        <taxon>Tanacetum</taxon>
    </lineage>
</organism>
<proteinExistence type="predicted"/>
<feature type="region of interest" description="Disordered" evidence="1">
    <location>
        <begin position="90"/>
        <end position="119"/>
    </location>
</feature>
<dbReference type="AlphaFoldDB" id="A0A699KKH9"/>
<sequence length="221" mass="24804">MILNTLDNLEKFKAKGDEGYFIGYSMSSKAFRVFNKRTMRVKEKLHVEFLEIKAIEKGTKDASNQVVKKNISSLRYIALPNWVHDALLESSSSKPQDDCSTDVPESSGNLNPTASTTYPPADQLERLTVESPIPTVSSPVLTACFNDSPEPQVEAMQEELLQFKIQRVWTLVDCPKGEEGIDYDEIFAPVARIEAIRLVLAYASFMRLYNVPDGCEECLSL</sequence>
<accession>A0A699KKH9</accession>